<organism evidence="3 4">
    <name type="scientific">Trema orientale</name>
    <name type="common">Charcoal tree</name>
    <name type="synonym">Celtis orientalis</name>
    <dbReference type="NCBI Taxonomy" id="63057"/>
    <lineage>
        <taxon>Eukaryota</taxon>
        <taxon>Viridiplantae</taxon>
        <taxon>Streptophyta</taxon>
        <taxon>Embryophyta</taxon>
        <taxon>Tracheophyta</taxon>
        <taxon>Spermatophyta</taxon>
        <taxon>Magnoliopsida</taxon>
        <taxon>eudicotyledons</taxon>
        <taxon>Gunneridae</taxon>
        <taxon>Pentapetalae</taxon>
        <taxon>rosids</taxon>
        <taxon>fabids</taxon>
        <taxon>Rosales</taxon>
        <taxon>Cannabaceae</taxon>
        <taxon>Trema</taxon>
    </lineage>
</organism>
<gene>
    <name evidence="3" type="ORF">TorRG33x02_210330</name>
</gene>
<sequence length="86" mass="10289">MFAIYFSDPPTLPEGVFDEFRSFVERCLQKESSKRWSATQLLAHPFLCQISKIRLIFEVFYGSKPEMCSRMPDWISQSFELFFYQQ</sequence>
<comment type="caution">
    <text evidence="3">The sequence shown here is derived from an EMBL/GenBank/DDBJ whole genome shotgun (WGS) entry which is preliminary data.</text>
</comment>
<dbReference type="Proteomes" id="UP000237000">
    <property type="component" value="Unassembled WGS sequence"/>
</dbReference>
<dbReference type="EMBL" id="JXTC01000182">
    <property type="protein sequence ID" value="PON83199.1"/>
    <property type="molecule type" value="Genomic_DNA"/>
</dbReference>
<dbReference type="OrthoDB" id="912997at2759"/>
<dbReference type="GO" id="GO:0004674">
    <property type="term" value="F:protein serine/threonine kinase activity"/>
    <property type="evidence" value="ECO:0007669"/>
    <property type="project" value="TreeGrafter"/>
</dbReference>
<reference evidence="4" key="1">
    <citation type="submission" date="2016-06" db="EMBL/GenBank/DDBJ databases">
        <title>Parallel loss of symbiosis genes in relatives of nitrogen-fixing non-legume Parasponia.</title>
        <authorList>
            <person name="Van Velzen R."/>
            <person name="Holmer R."/>
            <person name="Bu F."/>
            <person name="Rutten L."/>
            <person name="Van Zeijl A."/>
            <person name="Liu W."/>
            <person name="Santuari L."/>
            <person name="Cao Q."/>
            <person name="Sharma T."/>
            <person name="Shen D."/>
            <person name="Roswanjaya Y."/>
            <person name="Wardhani T."/>
            <person name="Kalhor M.S."/>
            <person name="Jansen J."/>
            <person name="Van den Hoogen J."/>
            <person name="Gungor B."/>
            <person name="Hartog M."/>
            <person name="Hontelez J."/>
            <person name="Verver J."/>
            <person name="Yang W.-C."/>
            <person name="Schijlen E."/>
            <person name="Repin R."/>
            <person name="Schilthuizen M."/>
            <person name="Schranz E."/>
            <person name="Heidstra R."/>
            <person name="Miyata K."/>
            <person name="Fedorova E."/>
            <person name="Kohlen W."/>
            <person name="Bisseling T."/>
            <person name="Smit S."/>
            <person name="Geurts R."/>
        </authorList>
    </citation>
    <scope>NUCLEOTIDE SEQUENCE [LARGE SCALE GENOMIC DNA]</scope>
    <source>
        <strain evidence="4">cv. RG33-2</strain>
    </source>
</reference>
<keyword evidence="3" id="KW-0418">Kinase</keyword>
<keyword evidence="3" id="KW-0808">Transferase</keyword>
<dbReference type="AlphaFoldDB" id="A0A2P5ECC4"/>
<dbReference type="InParanoid" id="A0A2P5ECC4"/>
<dbReference type="InterPro" id="IPR011009">
    <property type="entry name" value="Kinase-like_dom_sf"/>
</dbReference>
<evidence type="ECO:0000256" key="1">
    <source>
        <dbReference type="ARBA" id="ARBA00022741"/>
    </source>
</evidence>
<dbReference type="STRING" id="63057.A0A2P5ECC4"/>
<dbReference type="GO" id="GO:0005737">
    <property type="term" value="C:cytoplasm"/>
    <property type="evidence" value="ECO:0007669"/>
    <property type="project" value="TreeGrafter"/>
</dbReference>
<accession>A0A2P5ECC4</accession>
<name>A0A2P5ECC4_TREOI</name>
<protein>
    <submittedName>
        <fullName evidence="3">Tyrosine-protein kinase</fullName>
    </submittedName>
</protein>
<keyword evidence="1" id="KW-0547">Nucleotide-binding</keyword>
<dbReference type="InterPro" id="IPR050629">
    <property type="entry name" value="STE20/SPS1-PAK"/>
</dbReference>
<keyword evidence="2" id="KW-0067">ATP-binding</keyword>
<dbReference type="GO" id="GO:0005524">
    <property type="term" value="F:ATP binding"/>
    <property type="evidence" value="ECO:0007669"/>
    <property type="project" value="UniProtKB-KW"/>
</dbReference>
<proteinExistence type="predicted"/>
<evidence type="ECO:0000313" key="3">
    <source>
        <dbReference type="EMBL" id="PON83199.1"/>
    </source>
</evidence>
<evidence type="ECO:0000313" key="4">
    <source>
        <dbReference type="Proteomes" id="UP000237000"/>
    </source>
</evidence>
<dbReference type="SUPFAM" id="SSF56112">
    <property type="entry name" value="Protein kinase-like (PK-like)"/>
    <property type="match status" value="1"/>
</dbReference>
<keyword evidence="4" id="KW-1185">Reference proteome</keyword>
<dbReference type="PANTHER" id="PTHR48012:SF4">
    <property type="entry name" value="MITOGEN-ACTIVATED PROTEIN KINASE KINASE KINASE A"/>
    <property type="match status" value="1"/>
</dbReference>
<evidence type="ECO:0000256" key="2">
    <source>
        <dbReference type="ARBA" id="ARBA00022840"/>
    </source>
</evidence>
<dbReference type="Gene3D" id="1.10.510.10">
    <property type="entry name" value="Transferase(Phosphotransferase) domain 1"/>
    <property type="match status" value="1"/>
</dbReference>
<dbReference type="PANTHER" id="PTHR48012">
    <property type="entry name" value="STERILE20-LIKE KINASE, ISOFORM B-RELATED"/>
    <property type="match status" value="1"/>
</dbReference>